<reference evidence="1" key="2">
    <citation type="journal article" date="2022" name="Microbiol. Resour. Announc.">
        <title>Metagenome Sequencing to Explore Phylogenomics of Terrestrial Cyanobacteria.</title>
        <authorList>
            <person name="Ward R.D."/>
            <person name="Stajich J.E."/>
            <person name="Johansen J.R."/>
            <person name="Huntemann M."/>
            <person name="Clum A."/>
            <person name="Foster B."/>
            <person name="Foster B."/>
            <person name="Roux S."/>
            <person name="Palaniappan K."/>
            <person name="Varghese N."/>
            <person name="Mukherjee S."/>
            <person name="Reddy T.B.K."/>
            <person name="Daum C."/>
            <person name="Copeland A."/>
            <person name="Chen I.A."/>
            <person name="Ivanova N.N."/>
            <person name="Kyrpides N.C."/>
            <person name="Shapiro N."/>
            <person name="Eloe-Fadrosh E.A."/>
            <person name="Pietrasiak N."/>
        </authorList>
    </citation>
    <scope>NUCLEOTIDE SEQUENCE</scope>
    <source>
        <strain evidence="1">GSE-NOS-MK-12-04C</strain>
    </source>
</reference>
<dbReference type="AlphaFoldDB" id="A0A951QQD0"/>
<protein>
    <submittedName>
        <fullName evidence="1">Uncharacterized protein</fullName>
    </submittedName>
</protein>
<dbReference type="Proteomes" id="UP000729701">
    <property type="component" value="Unassembled WGS sequence"/>
</dbReference>
<sequence>GSGIERIFSNPIAREESEPVRVDETCDRLLEPPPFRAGVSSVSKYLTQDYFHKDLSVSAKP</sequence>
<dbReference type="EMBL" id="JAHHGZ010000028">
    <property type="protein sequence ID" value="MBW4670172.1"/>
    <property type="molecule type" value="Genomic_DNA"/>
</dbReference>
<reference evidence="1" key="1">
    <citation type="submission" date="2021-05" db="EMBL/GenBank/DDBJ databases">
        <authorList>
            <person name="Pietrasiak N."/>
            <person name="Ward R."/>
            <person name="Stajich J.E."/>
            <person name="Kurbessoian T."/>
        </authorList>
    </citation>
    <scope>NUCLEOTIDE SEQUENCE</scope>
    <source>
        <strain evidence="1">GSE-NOS-MK-12-04C</strain>
    </source>
</reference>
<proteinExistence type="predicted"/>
<accession>A0A951QQD0</accession>
<evidence type="ECO:0000313" key="2">
    <source>
        <dbReference type="Proteomes" id="UP000729701"/>
    </source>
</evidence>
<gene>
    <name evidence="1" type="ORF">KME60_22865</name>
</gene>
<feature type="non-terminal residue" evidence="1">
    <location>
        <position position="1"/>
    </location>
</feature>
<evidence type="ECO:0000313" key="1">
    <source>
        <dbReference type="EMBL" id="MBW4670172.1"/>
    </source>
</evidence>
<comment type="caution">
    <text evidence="1">The sequence shown here is derived from an EMBL/GenBank/DDBJ whole genome shotgun (WGS) entry which is preliminary data.</text>
</comment>
<name>A0A951QQD0_9CYAN</name>
<organism evidence="1 2">
    <name type="scientific">Cyanomargarita calcarea GSE-NOS-MK-12-04C</name>
    <dbReference type="NCBI Taxonomy" id="2839659"/>
    <lineage>
        <taxon>Bacteria</taxon>
        <taxon>Bacillati</taxon>
        <taxon>Cyanobacteriota</taxon>
        <taxon>Cyanophyceae</taxon>
        <taxon>Nostocales</taxon>
        <taxon>Cyanomargaritaceae</taxon>
        <taxon>Cyanomargarita</taxon>
    </lineage>
</organism>